<feature type="transmembrane region" description="Helical" evidence="6">
    <location>
        <begin position="268"/>
        <end position="290"/>
    </location>
</feature>
<name>A0AA38ZC27_VITRO</name>
<protein>
    <recommendedName>
        <fullName evidence="11">Phospholipid-transporting ATPase</fullName>
    </recommendedName>
</protein>
<comment type="subcellular location">
    <subcellularLocation>
        <location evidence="1">Membrane</location>
    </subcellularLocation>
</comment>
<dbReference type="SUPFAM" id="SSF56784">
    <property type="entry name" value="HAD-like"/>
    <property type="match status" value="1"/>
</dbReference>
<dbReference type="Pfam" id="PF13246">
    <property type="entry name" value="Cation_ATPase"/>
    <property type="match status" value="1"/>
</dbReference>
<dbReference type="GO" id="GO:0045332">
    <property type="term" value="P:phospholipid translocation"/>
    <property type="evidence" value="ECO:0007669"/>
    <property type="project" value="TreeGrafter"/>
</dbReference>
<evidence type="ECO:0000313" key="10">
    <source>
        <dbReference type="Proteomes" id="UP001168098"/>
    </source>
</evidence>
<dbReference type="PROSITE" id="PS00154">
    <property type="entry name" value="ATPASE_E1_E2"/>
    <property type="match status" value="1"/>
</dbReference>
<dbReference type="Gene3D" id="2.70.150.10">
    <property type="entry name" value="Calcium-transporting ATPase, cytoplasmic transduction domain A"/>
    <property type="match status" value="1"/>
</dbReference>
<dbReference type="GO" id="GO:0140326">
    <property type="term" value="F:ATPase-coupled intramembrane lipid transporter activity"/>
    <property type="evidence" value="ECO:0007669"/>
    <property type="project" value="TreeGrafter"/>
</dbReference>
<dbReference type="Pfam" id="PF00122">
    <property type="entry name" value="E1-E2_ATPase"/>
    <property type="match status" value="1"/>
</dbReference>
<sequence length="795" mass="89646">MKRYVYINDDELSQDLYCDNRISNRKYTLLNFLPKNLWEQFSRFMNQYFLLIACLQLWPLITPVNPASTWGPLIFIFAVSATKEAWDDYNRYLSDKKANEKEVWVVRQGIKKHIQAQDICVGNVVWLRENEEVPCDLVLIGTSDPQGVCYVETAALDGETDLKTRVIPSACMGIDFELLHKMKGVIECPIPDRDIRRFDANLRLFPPFIDNDLCPLTIKNTILQSCYLRNTEWVCGVAVYTGNETKLGMSRGIPEPKLTAVDAMIDKLTGAIFVFQIVVVIVLGIAGNVWKDTEAVKQWYVLYPKEGPWYELLVIPLRFELLCSIMIPISIKVSLDLVKSLYAKFIDWDNQMIDQETSTRSHATNTAISEDLGQVEYILTDKTGTLTENRMIFRRCCIGGIFYGNESGDALKDVELLNAVSSGSSDVIRFVTVMAICNTVIPVKSKTGAISYKAQSQDEDALVQAAACLHMVFVNKNANTLEINFNASIIQYEVLDTLEFTSDRKRMSVVVKDCQNGKIFLLSKGADEAIIPYACAGQQTRTFTEAVDQYSQLGLRTLCLAWRELKEDEYQDWSLMFKEANSTLVDREWRLAEVCQRLEHDLEILGVTAIEDRLQDGVPETIETLRKAGINFWMLTGDKQNTAIQIALSCNFISPEPKGQLLLINGKTEDEVGRSLDRVLLTMRITTSEPKDVAFVIDGWALEIALKHYRKVFTELAILSRTALCCRVTPSQKAQLVEILKSCDYRTLAIGDGGNDVRMIQQADIGVGISGREGLQAARAADYSIGSKLYQILLC</sequence>
<dbReference type="AlphaFoldDB" id="A0AA38ZC27"/>
<evidence type="ECO:0000256" key="2">
    <source>
        <dbReference type="ARBA" id="ARBA00022692"/>
    </source>
</evidence>
<dbReference type="InterPro" id="IPR018303">
    <property type="entry name" value="ATPase_P-typ_P_site"/>
</dbReference>
<evidence type="ECO:0000256" key="4">
    <source>
        <dbReference type="ARBA" id="ARBA00022989"/>
    </source>
</evidence>
<dbReference type="InterPro" id="IPR044492">
    <property type="entry name" value="P_typ_ATPase_HD_dom"/>
</dbReference>
<evidence type="ECO:0008006" key="11">
    <source>
        <dbReference type="Google" id="ProtNLM"/>
    </source>
</evidence>
<evidence type="ECO:0000256" key="6">
    <source>
        <dbReference type="SAM" id="Phobius"/>
    </source>
</evidence>
<keyword evidence="4 6" id="KW-1133">Transmembrane helix</keyword>
<dbReference type="InterPro" id="IPR001757">
    <property type="entry name" value="P_typ_ATPase"/>
</dbReference>
<dbReference type="Gene3D" id="3.40.1110.10">
    <property type="entry name" value="Calcium-transporting ATPase, cytoplasmic domain N"/>
    <property type="match status" value="1"/>
</dbReference>
<dbReference type="SFLD" id="SFLDG00002">
    <property type="entry name" value="C1.7:_P-type_atpase_like"/>
    <property type="match status" value="1"/>
</dbReference>
<keyword evidence="2 6" id="KW-0812">Transmembrane</keyword>
<dbReference type="PANTHER" id="PTHR24092:SF19">
    <property type="entry name" value="PHOSPHOLIPID-TRANSPORTING ATPASE"/>
    <property type="match status" value="1"/>
</dbReference>
<feature type="domain" description="P-type ATPase N-terminal" evidence="8">
    <location>
        <begin position="5"/>
        <end position="70"/>
    </location>
</feature>
<dbReference type="GO" id="GO:0005524">
    <property type="term" value="F:ATP binding"/>
    <property type="evidence" value="ECO:0007669"/>
    <property type="project" value="InterPro"/>
</dbReference>
<dbReference type="SFLD" id="SFLDF00027">
    <property type="entry name" value="p-type_atpase"/>
    <property type="match status" value="1"/>
</dbReference>
<gene>
    <name evidence="9" type="ORF">PVL29_015260</name>
</gene>
<dbReference type="GO" id="GO:0005886">
    <property type="term" value="C:plasma membrane"/>
    <property type="evidence" value="ECO:0007669"/>
    <property type="project" value="TreeGrafter"/>
</dbReference>
<evidence type="ECO:0000256" key="1">
    <source>
        <dbReference type="ARBA" id="ARBA00004370"/>
    </source>
</evidence>
<dbReference type="InterPro" id="IPR036412">
    <property type="entry name" value="HAD-like_sf"/>
</dbReference>
<reference evidence="9 10" key="1">
    <citation type="journal article" date="2023" name="BMC Biotechnol.">
        <title>Vitis rotundifolia cv Carlos genome sequencing.</title>
        <authorList>
            <person name="Huff M."/>
            <person name="Hulse-Kemp A."/>
            <person name="Scheffler B."/>
            <person name="Youngblood R."/>
            <person name="Simpson S."/>
            <person name="Babiker E."/>
            <person name="Staton M."/>
        </authorList>
    </citation>
    <scope>NUCLEOTIDE SEQUENCE [LARGE SCALE GENOMIC DNA]</scope>
    <source>
        <tissue evidence="9">Leaf</tissue>
    </source>
</reference>
<dbReference type="NCBIfam" id="TIGR01494">
    <property type="entry name" value="ATPase_P-type"/>
    <property type="match status" value="2"/>
</dbReference>
<dbReference type="PRINTS" id="PR00119">
    <property type="entry name" value="CATATPASE"/>
</dbReference>
<proteinExistence type="predicted"/>
<organism evidence="9 10">
    <name type="scientific">Vitis rotundifolia</name>
    <name type="common">Muscadine grape</name>
    <dbReference type="NCBI Taxonomy" id="103349"/>
    <lineage>
        <taxon>Eukaryota</taxon>
        <taxon>Viridiplantae</taxon>
        <taxon>Streptophyta</taxon>
        <taxon>Embryophyta</taxon>
        <taxon>Tracheophyta</taxon>
        <taxon>Spermatophyta</taxon>
        <taxon>Magnoliopsida</taxon>
        <taxon>eudicotyledons</taxon>
        <taxon>Gunneridae</taxon>
        <taxon>Pentapetalae</taxon>
        <taxon>rosids</taxon>
        <taxon>Vitales</taxon>
        <taxon>Vitaceae</taxon>
        <taxon>Viteae</taxon>
        <taxon>Vitis</taxon>
    </lineage>
</organism>
<dbReference type="GO" id="GO:0016887">
    <property type="term" value="F:ATP hydrolysis activity"/>
    <property type="evidence" value="ECO:0007669"/>
    <property type="project" value="InterPro"/>
</dbReference>
<evidence type="ECO:0000259" key="8">
    <source>
        <dbReference type="Pfam" id="PF16209"/>
    </source>
</evidence>
<evidence type="ECO:0000256" key="3">
    <source>
        <dbReference type="ARBA" id="ARBA00022967"/>
    </source>
</evidence>
<dbReference type="SUPFAM" id="SSF81653">
    <property type="entry name" value="Calcium ATPase, transduction domain A"/>
    <property type="match status" value="1"/>
</dbReference>
<keyword evidence="10" id="KW-1185">Reference proteome</keyword>
<accession>A0AA38ZC27</accession>
<dbReference type="InterPro" id="IPR023214">
    <property type="entry name" value="HAD_sf"/>
</dbReference>
<dbReference type="InterPro" id="IPR023299">
    <property type="entry name" value="ATPase_P-typ_cyto_dom_N"/>
</dbReference>
<keyword evidence="3" id="KW-1278">Translocase</keyword>
<dbReference type="EMBL" id="JARBHA010000012">
    <property type="protein sequence ID" value="KAJ9686268.1"/>
    <property type="molecule type" value="Genomic_DNA"/>
</dbReference>
<evidence type="ECO:0000313" key="9">
    <source>
        <dbReference type="EMBL" id="KAJ9686268.1"/>
    </source>
</evidence>
<dbReference type="InterPro" id="IPR008250">
    <property type="entry name" value="ATPase_P-typ_transduc_dom_A_sf"/>
</dbReference>
<dbReference type="PANTHER" id="PTHR24092">
    <property type="entry name" value="PROBABLE PHOSPHOLIPID-TRANSPORTING ATPASE"/>
    <property type="match status" value="1"/>
</dbReference>
<dbReference type="SUPFAM" id="SSF81660">
    <property type="entry name" value="Metal cation-transporting ATPase, ATP-binding domain N"/>
    <property type="match status" value="1"/>
</dbReference>
<dbReference type="Pfam" id="PF16209">
    <property type="entry name" value="PhoLip_ATPase_N"/>
    <property type="match status" value="1"/>
</dbReference>
<evidence type="ECO:0000259" key="7">
    <source>
        <dbReference type="Pfam" id="PF00122"/>
    </source>
</evidence>
<dbReference type="SFLD" id="SFLDS00003">
    <property type="entry name" value="Haloacid_Dehalogenase"/>
    <property type="match status" value="1"/>
</dbReference>
<dbReference type="Gene3D" id="3.40.50.1000">
    <property type="entry name" value="HAD superfamily/HAD-like"/>
    <property type="match status" value="1"/>
</dbReference>
<dbReference type="Proteomes" id="UP001168098">
    <property type="component" value="Unassembled WGS sequence"/>
</dbReference>
<dbReference type="InterPro" id="IPR059000">
    <property type="entry name" value="ATPase_P-type_domA"/>
</dbReference>
<keyword evidence="5 6" id="KW-0472">Membrane</keyword>
<comment type="caution">
    <text evidence="9">The sequence shown here is derived from an EMBL/GenBank/DDBJ whole genome shotgun (WGS) entry which is preliminary data.</text>
</comment>
<dbReference type="InterPro" id="IPR023298">
    <property type="entry name" value="ATPase_P-typ_TM_dom_sf"/>
</dbReference>
<dbReference type="SUPFAM" id="SSF81665">
    <property type="entry name" value="Calcium ATPase, transmembrane domain M"/>
    <property type="match status" value="1"/>
</dbReference>
<feature type="domain" description="P-type ATPase A" evidence="7">
    <location>
        <begin position="99"/>
        <end position="162"/>
    </location>
</feature>
<dbReference type="FunFam" id="2.70.150.10:FF:000032">
    <property type="entry name" value="Phospholipid-transporting ATPase"/>
    <property type="match status" value="1"/>
</dbReference>
<dbReference type="InterPro" id="IPR032631">
    <property type="entry name" value="P-type_ATPase_N"/>
</dbReference>
<evidence type="ECO:0000256" key="5">
    <source>
        <dbReference type="ARBA" id="ARBA00023136"/>
    </source>
</evidence>
<dbReference type="FunFam" id="3.40.50.1000:FF:000084">
    <property type="entry name" value="Phospholipid-transporting ATPase"/>
    <property type="match status" value="1"/>
</dbReference>
<dbReference type="FunFam" id="3.40.1110.10:FF:000033">
    <property type="entry name" value="Phospholipid-transporting ATPase"/>
    <property type="match status" value="1"/>
</dbReference>